<keyword evidence="3" id="KW-0808">Transferase</keyword>
<evidence type="ECO:0000256" key="1">
    <source>
        <dbReference type="ARBA" id="ARBA00000085"/>
    </source>
</evidence>
<organism evidence="6 7">
    <name type="scientific">Candidatus Geothrix skivensis</name>
    <dbReference type="NCBI Taxonomy" id="2954439"/>
    <lineage>
        <taxon>Bacteria</taxon>
        <taxon>Pseudomonadati</taxon>
        <taxon>Acidobacteriota</taxon>
        <taxon>Holophagae</taxon>
        <taxon>Holophagales</taxon>
        <taxon>Holophagaceae</taxon>
        <taxon>Geothrix</taxon>
    </lineage>
</organism>
<feature type="domain" description="Histidine kinase" evidence="5">
    <location>
        <begin position="140"/>
        <end position="347"/>
    </location>
</feature>
<dbReference type="Pfam" id="PF02518">
    <property type="entry name" value="HATPase_c"/>
    <property type="match status" value="1"/>
</dbReference>
<dbReference type="Gene3D" id="3.30.565.10">
    <property type="entry name" value="Histidine kinase-like ATPase, C-terminal domain"/>
    <property type="match status" value="1"/>
</dbReference>
<dbReference type="InterPro" id="IPR050351">
    <property type="entry name" value="BphY/WalK/GraS-like"/>
</dbReference>
<dbReference type="InterPro" id="IPR005467">
    <property type="entry name" value="His_kinase_dom"/>
</dbReference>
<evidence type="ECO:0000256" key="3">
    <source>
        <dbReference type="ARBA" id="ARBA00022679"/>
    </source>
</evidence>
<dbReference type="GO" id="GO:0007234">
    <property type="term" value="P:osmosensory signaling via phosphorelay pathway"/>
    <property type="evidence" value="ECO:0007669"/>
    <property type="project" value="TreeGrafter"/>
</dbReference>
<gene>
    <name evidence="6" type="ORF">IPP58_00310</name>
</gene>
<name>A0A9D7SEB9_9BACT</name>
<dbReference type="SUPFAM" id="SSF55874">
    <property type="entry name" value="ATPase domain of HSP90 chaperone/DNA topoisomerase II/histidine kinase"/>
    <property type="match status" value="1"/>
</dbReference>
<comment type="catalytic activity">
    <reaction evidence="1">
        <text>ATP + protein L-histidine = ADP + protein N-phospho-L-histidine.</text>
        <dbReference type="EC" id="2.7.13.3"/>
    </reaction>
</comment>
<dbReference type="GO" id="GO:0004673">
    <property type="term" value="F:protein histidine kinase activity"/>
    <property type="evidence" value="ECO:0007669"/>
    <property type="project" value="UniProtKB-EC"/>
</dbReference>
<protein>
    <recommendedName>
        <fullName evidence="2">histidine kinase</fullName>
        <ecNumber evidence="2">2.7.13.3</ecNumber>
    </recommendedName>
</protein>
<dbReference type="Gene3D" id="3.30.450.20">
    <property type="entry name" value="PAS domain"/>
    <property type="match status" value="1"/>
</dbReference>
<dbReference type="InterPro" id="IPR036890">
    <property type="entry name" value="HATPase_C_sf"/>
</dbReference>
<dbReference type="EC" id="2.7.13.3" evidence="2"/>
<sequence length="347" mass="37111">MLQAVLGTLDSYAVVLNPQRQILAANPALLQALPGSDALGCQGSRLGEALGCVHASKGPDGCGSSRACTRCGALLAMLACQETRQTTTGECLMSTQREGRWQAMEYAVRAHPITVADHSLTLLTLQDISSKKRREALEKIFIHDLRDSLQGLQGSTMMLQAAGADAPMVAERILNLTSRLSATVECQARLMLAESGELVPDLHSVSPDRVLDELFHALSADQGARLVRISSASGGSLIRTDSEILCRVLSKMALNALEALPLGGQARIWHERRAGRAAFVVQNPGCMPPEVADRVFQRSFSTKAGPGRGLGTYAMKLLGETILGGRVGFTTSWEDGTRFFIELPGDA</sequence>
<dbReference type="PANTHER" id="PTHR42878:SF14">
    <property type="entry name" value="OSMOLARITY TWO-COMPONENT SYSTEM PROTEIN SSK1"/>
    <property type="match status" value="1"/>
</dbReference>
<reference evidence="6" key="1">
    <citation type="submission" date="2020-10" db="EMBL/GenBank/DDBJ databases">
        <title>Connecting structure to function with the recovery of over 1000 high-quality activated sludge metagenome-assembled genomes encoding full-length rRNA genes using long-read sequencing.</title>
        <authorList>
            <person name="Singleton C.M."/>
            <person name="Petriglieri F."/>
            <person name="Kristensen J.M."/>
            <person name="Kirkegaard R.H."/>
            <person name="Michaelsen T.Y."/>
            <person name="Andersen M.H."/>
            <person name="Karst S.M."/>
            <person name="Dueholm M.S."/>
            <person name="Nielsen P.H."/>
            <person name="Albertsen M."/>
        </authorList>
    </citation>
    <scope>NUCLEOTIDE SEQUENCE</scope>
    <source>
        <strain evidence="6">Skiv_18-Q3-R9-52_MAXAC.067</strain>
    </source>
</reference>
<comment type="caution">
    <text evidence="6">The sequence shown here is derived from an EMBL/GenBank/DDBJ whole genome shotgun (WGS) entry which is preliminary data.</text>
</comment>
<dbReference type="GO" id="GO:0000156">
    <property type="term" value="F:phosphorelay response regulator activity"/>
    <property type="evidence" value="ECO:0007669"/>
    <property type="project" value="TreeGrafter"/>
</dbReference>
<accession>A0A9D7SEB9</accession>
<dbReference type="GO" id="GO:0030295">
    <property type="term" value="F:protein kinase activator activity"/>
    <property type="evidence" value="ECO:0007669"/>
    <property type="project" value="TreeGrafter"/>
</dbReference>
<evidence type="ECO:0000313" key="7">
    <source>
        <dbReference type="Proteomes" id="UP000886657"/>
    </source>
</evidence>
<dbReference type="Proteomes" id="UP000886657">
    <property type="component" value="Unassembled WGS sequence"/>
</dbReference>
<dbReference type="InterPro" id="IPR003594">
    <property type="entry name" value="HATPase_dom"/>
</dbReference>
<evidence type="ECO:0000256" key="4">
    <source>
        <dbReference type="ARBA" id="ARBA00022777"/>
    </source>
</evidence>
<keyword evidence="4 6" id="KW-0418">Kinase</keyword>
<evidence type="ECO:0000256" key="2">
    <source>
        <dbReference type="ARBA" id="ARBA00012438"/>
    </source>
</evidence>
<dbReference type="PANTHER" id="PTHR42878">
    <property type="entry name" value="TWO-COMPONENT HISTIDINE KINASE"/>
    <property type="match status" value="1"/>
</dbReference>
<dbReference type="SMART" id="SM00387">
    <property type="entry name" value="HATPase_c"/>
    <property type="match status" value="1"/>
</dbReference>
<dbReference type="EMBL" id="JADKIO010000002">
    <property type="protein sequence ID" value="MBK9794939.1"/>
    <property type="molecule type" value="Genomic_DNA"/>
</dbReference>
<dbReference type="PROSITE" id="PS50109">
    <property type="entry name" value="HIS_KIN"/>
    <property type="match status" value="1"/>
</dbReference>
<evidence type="ECO:0000313" key="6">
    <source>
        <dbReference type="EMBL" id="MBK9794939.1"/>
    </source>
</evidence>
<proteinExistence type="predicted"/>
<dbReference type="AlphaFoldDB" id="A0A9D7SEB9"/>
<evidence type="ECO:0000259" key="5">
    <source>
        <dbReference type="PROSITE" id="PS50109"/>
    </source>
</evidence>